<keyword evidence="2" id="KW-1185">Reference proteome</keyword>
<dbReference type="EMBL" id="CP012333">
    <property type="protein sequence ID" value="AKU96663.1"/>
    <property type="molecule type" value="Genomic_DNA"/>
</dbReference>
<dbReference type="STRING" id="1391654.AKJ09_03327"/>
<evidence type="ECO:0000313" key="1">
    <source>
        <dbReference type="EMBL" id="AKU96663.1"/>
    </source>
</evidence>
<dbReference type="AlphaFoldDB" id="A0A0K1PSZ9"/>
<reference evidence="1 2" key="1">
    <citation type="submission" date="2015-08" db="EMBL/GenBank/DDBJ databases">
        <authorList>
            <person name="Babu N.S."/>
            <person name="Beckwith C.J."/>
            <person name="Beseler K.G."/>
            <person name="Brison A."/>
            <person name="Carone J.V."/>
            <person name="Caskin T.P."/>
            <person name="Diamond M."/>
            <person name="Durham M.E."/>
            <person name="Foxe J.M."/>
            <person name="Go M."/>
            <person name="Henderson B.A."/>
            <person name="Jones I.B."/>
            <person name="McGettigan J.A."/>
            <person name="Micheletti S.J."/>
            <person name="Nasrallah M.E."/>
            <person name="Ortiz D."/>
            <person name="Piller C.R."/>
            <person name="Privatt S.R."/>
            <person name="Schneider S.L."/>
            <person name="Sharp S."/>
            <person name="Smith T.C."/>
            <person name="Stanton J.D."/>
            <person name="Ullery H.E."/>
            <person name="Wilson R.J."/>
            <person name="Serrano M.G."/>
            <person name="Buck G."/>
            <person name="Lee V."/>
            <person name="Wang Y."/>
            <person name="Carvalho R."/>
            <person name="Voegtly L."/>
            <person name="Shi R."/>
            <person name="Duckworth R."/>
            <person name="Johnson A."/>
            <person name="Loviza R."/>
            <person name="Walstead R."/>
            <person name="Shah Z."/>
            <person name="Kiflezghi M."/>
            <person name="Wade K."/>
            <person name="Ball S.L."/>
            <person name="Bradley K.W."/>
            <person name="Asai D.J."/>
            <person name="Bowman C.A."/>
            <person name="Russell D.A."/>
            <person name="Pope W.H."/>
            <person name="Jacobs-Sera D."/>
            <person name="Hendrix R.W."/>
            <person name="Hatfull G.F."/>
        </authorList>
    </citation>
    <scope>NUCLEOTIDE SEQUENCE [LARGE SCALE GENOMIC DNA]</scope>
    <source>
        <strain evidence="1 2">DSM 27648</strain>
    </source>
</reference>
<protein>
    <submittedName>
        <fullName evidence="1">Uncharacterized protein</fullName>
    </submittedName>
</protein>
<gene>
    <name evidence="1" type="ORF">AKJ09_03327</name>
</gene>
<evidence type="ECO:0000313" key="2">
    <source>
        <dbReference type="Proteomes" id="UP000064967"/>
    </source>
</evidence>
<dbReference type="Proteomes" id="UP000064967">
    <property type="component" value="Chromosome"/>
</dbReference>
<organism evidence="1 2">
    <name type="scientific">Labilithrix luteola</name>
    <dbReference type="NCBI Taxonomy" id="1391654"/>
    <lineage>
        <taxon>Bacteria</taxon>
        <taxon>Pseudomonadati</taxon>
        <taxon>Myxococcota</taxon>
        <taxon>Polyangia</taxon>
        <taxon>Polyangiales</taxon>
        <taxon>Labilitrichaceae</taxon>
        <taxon>Labilithrix</taxon>
    </lineage>
</organism>
<proteinExistence type="predicted"/>
<sequence length="46" mass="4783">MVLEAAAGEDMASAIGDEGYSRWRTAAASARCVSDSLGKCRAECES</sequence>
<dbReference type="KEGG" id="llu:AKJ09_03327"/>
<accession>A0A0K1PSZ9</accession>
<name>A0A0K1PSZ9_9BACT</name>